<keyword evidence="2" id="KW-1185">Reference proteome</keyword>
<dbReference type="OrthoDB" id="154477at2"/>
<dbReference type="EMBL" id="FRAH01000025">
    <property type="protein sequence ID" value="SHK39631.1"/>
    <property type="molecule type" value="Genomic_DNA"/>
</dbReference>
<dbReference type="RefSeq" id="WP_072850827.1">
    <property type="nucleotide sequence ID" value="NZ_FRAH01000025.1"/>
</dbReference>
<proteinExistence type="predicted"/>
<dbReference type="Pfam" id="PF05845">
    <property type="entry name" value="PhnH"/>
    <property type="match status" value="1"/>
</dbReference>
<evidence type="ECO:0000313" key="2">
    <source>
        <dbReference type="Proteomes" id="UP000183975"/>
    </source>
</evidence>
<dbReference type="AlphaFoldDB" id="A0A1M6S4N6"/>
<dbReference type="InterPro" id="IPR008772">
    <property type="entry name" value="Phosphonate_metab_PhnH"/>
</dbReference>
<accession>A0A1M6S4N6</accession>
<dbReference type="InterPro" id="IPR038058">
    <property type="entry name" value="PhnH-like_sp"/>
</dbReference>
<gene>
    <name evidence="1" type="ORF">SAMN02745138_01660</name>
</gene>
<reference evidence="1 2" key="1">
    <citation type="submission" date="2016-11" db="EMBL/GenBank/DDBJ databases">
        <authorList>
            <person name="Jaros S."/>
            <person name="Januszkiewicz K."/>
            <person name="Wedrychowicz H."/>
        </authorList>
    </citation>
    <scope>NUCLEOTIDE SEQUENCE [LARGE SCALE GENOMIC DNA]</scope>
    <source>
        <strain evidence="1 2">DSM 14214</strain>
    </source>
</reference>
<organism evidence="1 2">
    <name type="scientific">Anaerotignum lactatifermentans DSM 14214</name>
    <dbReference type="NCBI Taxonomy" id="1121323"/>
    <lineage>
        <taxon>Bacteria</taxon>
        <taxon>Bacillati</taxon>
        <taxon>Bacillota</taxon>
        <taxon>Clostridia</taxon>
        <taxon>Lachnospirales</taxon>
        <taxon>Anaerotignaceae</taxon>
        <taxon>Anaerotignum</taxon>
    </lineage>
</organism>
<dbReference type="GO" id="GO:0019634">
    <property type="term" value="P:organic phosphonate metabolic process"/>
    <property type="evidence" value="ECO:0007669"/>
    <property type="project" value="InterPro"/>
</dbReference>
<sequence length="191" mass="21325">MKQLHTFDDIFDTQKTFRLLLDAMANPSRVVSIQEGAEKLYGSKPEMLTLAMTLLDKNTGFYTFGHTELDEQILLLTHAEKKTLEEADYVFVTEEGHLPEAFAKAKRGTLENPHTSATLIIGCSGERNVSCSISGPGVDGVATFQSPAVLEEAFRLRTEQAYEYPQGVDMIFVSPEGELFCIPRMVKKEEQ</sequence>
<dbReference type="NCBIfam" id="TIGR03292">
    <property type="entry name" value="PhnH_redo"/>
    <property type="match status" value="1"/>
</dbReference>
<evidence type="ECO:0000313" key="1">
    <source>
        <dbReference type="EMBL" id="SHK39631.1"/>
    </source>
</evidence>
<dbReference type="SUPFAM" id="SSF159709">
    <property type="entry name" value="PhnH-like"/>
    <property type="match status" value="1"/>
</dbReference>
<name>A0A1M6S4N6_9FIRM</name>
<dbReference type="Gene3D" id="3.40.50.11310">
    <property type="entry name" value="Bacterial phosphonate metabolism protein PhnH"/>
    <property type="match status" value="1"/>
</dbReference>
<dbReference type="Proteomes" id="UP000183975">
    <property type="component" value="Unassembled WGS sequence"/>
</dbReference>
<protein>
    <submittedName>
        <fullName evidence="1">Alpha-D-ribose 1-methylphosphonate 5-triphosphate synthase subunit PhnH</fullName>
    </submittedName>
</protein>